<accession>A0A212JCQ8</accession>
<protein>
    <recommendedName>
        <fullName evidence="1">VOC domain-containing protein</fullName>
    </recommendedName>
</protein>
<reference evidence="2" key="1">
    <citation type="submission" date="2016-04" db="EMBL/GenBank/DDBJ databases">
        <authorList>
            <person name="Evans L.H."/>
            <person name="Alamgir A."/>
            <person name="Owens N."/>
            <person name="Weber N.D."/>
            <person name="Virtaneva K."/>
            <person name="Barbian K."/>
            <person name="Babar A."/>
            <person name="Rosenke K."/>
        </authorList>
    </citation>
    <scope>NUCLEOTIDE SEQUENCE</scope>
    <source>
        <strain evidence="2">86-2</strain>
    </source>
</reference>
<dbReference type="Gene3D" id="3.10.180.10">
    <property type="entry name" value="2,3-Dihydroxybiphenyl 1,2-Dioxygenase, domain 1"/>
    <property type="match status" value="1"/>
</dbReference>
<dbReference type="InterPro" id="IPR029068">
    <property type="entry name" value="Glyas_Bleomycin-R_OHBP_Dase"/>
</dbReference>
<dbReference type="PROSITE" id="PS51819">
    <property type="entry name" value="VOC"/>
    <property type="match status" value="1"/>
</dbReference>
<dbReference type="InterPro" id="IPR037523">
    <property type="entry name" value="VOC_core"/>
</dbReference>
<gene>
    <name evidence="2" type="ORF">KL86DYS2_11201</name>
</gene>
<evidence type="ECO:0000259" key="1">
    <source>
        <dbReference type="PROSITE" id="PS51819"/>
    </source>
</evidence>
<sequence length="130" mass="14957">MKLHHAAIWVTDLEKEKEYYVKHFGAQANQLYENKTTGFRSYFLSFESGGQLEIMHRTDIPDNANDVVGTQHKGLIHLAFVVDSIEEVDKKAEELNDAGYQILRGPRQTGDGYYEFETLDPEGNRLEVMF</sequence>
<dbReference type="InterPro" id="IPR004360">
    <property type="entry name" value="Glyas_Fos-R_dOase_dom"/>
</dbReference>
<dbReference type="PANTHER" id="PTHR36113:SF1">
    <property type="entry name" value="GLYOXALASE_BLEOMYCIN RESISTANCE PROTEIN_DIOXYGENASE"/>
    <property type="match status" value="1"/>
</dbReference>
<dbReference type="PANTHER" id="PTHR36113">
    <property type="entry name" value="LYASE, PUTATIVE-RELATED-RELATED"/>
    <property type="match status" value="1"/>
</dbReference>
<dbReference type="RefSeq" id="WP_296948204.1">
    <property type="nucleotide sequence ID" value="NZ_LT599021.1"/>
</dbReference>
<dbReference type="Pfam" id="PF00903">
    <property type="entry name" value="Glyoxalase"/>
    <property type="match status" value="1"/>
</dbReference>
<evidence type="ECO:0000313" key="2">
    <source>
        <dbReference type="EMBL" id="SBV97035.1"/>
    </source>
</evidence>
<dbReference type="InterPro" id="IPR051332">
    <property type="entry name" value="Fosfomycin_Res_Enzymes"/>
</dbReference>
<name>A0A212JCQ8_9BACT</name>
<dbReference type="SUPFAM" id="SSF54593">
    <property type="entry name" value="Glyoxalase/Bleomycin resistance protein/Dihydroxybiphenyl dioxygenase"/>
    <property type="match status" value="1"/>
</dbReference>
<proteinExistence type="predicted"/>
<dbReference type="EMBL" id="FLUL01000001">
    <property type="protein sequence ID" value="SBV97035.1"/>
    <property type="molecule type" value="Genomic_DNA"/>
</dbReference>
<dbReference type="AlphaFoldDB" id="A0A212JCQ8"/>
<organism evidence="2">
    <name type="scientific">uncultured Dysgonomonas sp</name>
    <dbReference type="NCBI Taxonomy" id="206096"/>
    <lineage>
        <taxon>Bacteria</taxon>
        <taxon>Pseudomonadati</taxon>
        <taxon>Bacteroidota</taxon>
        <taxon>Bacteroidia</taxon>
        <taxon>Bacteroidales</taxon>
        <taxon>Dysgonomonadaceae</taxon>
        <taxon>Dysgonomonas</taxon>
        <taxon>environmental samples</taxon>
    </lineage>
</organism>
<feature type="domain" description="VOC" evidence="1">
    <location>
        <begin position="2"/>
        <end position="130"/>
    </location>
</feature>